<accession>A0A2X2W975</accession>
<evidence type="ECO:0000313" key="3">
    <source>
        <dbReference type="Proteomes" id="UP000251584"/>
    </source>
</evidence>
<name>A0A2X2W975_CITKO</name>
<evidence type="ECO:0000313" key="2">
    <source>
        <dbReference type="EMBL" id="SQB39872.1"/>
    </source>
</evidence>
<reference evidence="2 3" key="1">
    <citation type="submission" date="2018-06" db="EMBL/GenBank/DDBJ databases">
        <authorList>
            <consortium name="Pathogen Informatics"/>
            <person name="Doyle S."/>
        </authorList>
    </citation>
    <scope>NUCLEOTIDE SEQUENCE [LARGE SCALE GENOMIC DNA]</scope>
    <source>
        <strain evidence="2 3">NCTC10786</strain>
    </source>
</reference>
<dbReference type="InterPro" id="IPR029063">
    <property type="entry name" value="SAM-dependent_MTases_sf"/>
</dbReference>
<sequence length="237" mass="26270">MAMKMLGTQSTGVRLGFETGFDSGSTLDYVYRNQPQGSSALGRLIDKNYLNSVGWKGIRQRKIHMQMLIQHAVAKLAEQGTTVRVVDVAAGHGRYVLDALESETAVDEILLRDYSELNVARGQEMIASRAMAARARFERGDAFNREELAALLPRPTLGIVSGLYELFPENTLVRNSLAGLADAIEPGGILIYTGQPWHPQLKTIAWSLTSHKDGKAWVMRVRTQGEMDALVWEGRVR</sequence>
<dbReference type="SUPFAM" id="SSF53335">
    <property type="entry name" value="S-adenosyl-L-methionine-dependent methyltransferases"/>
    <property type="match status" value="1"/>
</dbReference>
<protein>
    <submittedName>
        <fullName evidence="2">Lysophospholipase</fullName>
    </submittedName>
</protein>
<gene>
    <name evidence="2" type="ORF">NCTC10786_04956</name>
</gene>
<dbReference type="Proteomes" id="UP000251584">
    <property type="component" value="Unassembled WGS sequence"/>
</dbReference>
<organism evidence="2 3">
    <name type="scientific">Citrobacter koseri</name>
    <name type="common">Citrobacter diversus</name>
    <dbReference type="NCBI Taxonomy" id="545"/>
    <lineage>
        <taxon>Bacteria</taxon>
        <taxon>Pseudomonadati</taxon>
        <taxon>Pseudomonadota</taxon>
        <taxon>Gammaproteobacteria</taxon>
        <taxon>Enterobacterales</taxon>
        <taxon>Enterobacteriaceae</taxon>
        <taxon>Citrobacter</taxon>
    </lineage>
</organism>
<proteinExistence type="predicted"/>
<feature type="domain" description="Methyltransferase" evidence="1">
    <location>
        <begin position="2"/>
        <end position="232"/>
    </location>
</feature>
<dbReference type="AlphaFoldDB" id="A0A2X2W975"/>
<dbReference type="Pfam" id="PF12147">
    <property type="entry name" value="Methyltransf_20"/>
    <property type="match status" value="1"/>
</dbReference>
<evidence type="ECO:0000259" key="1">
    <source>
        <dbReference type="Pfam" id="PF12147"/>
    </source>
</evidence>
<dbReference type="Gene3D" id="3.40.50.150">
    <property type="entry name" value="Vaccinia Virus protein VP39"/>
    <property type="match status" value="1"/>
</dbReference>
<dbReference type="InterPro" id="IPR022744">
    <property type="entry name" value="MeTrfase_dom_put"/>
</dbReference>
<dbReference type="EMBL" id="UAVY01000008">
    <property type="protein sequence ID" value="SQB39872.1"/>
    <property type="molecule type" value="Genomic_DNA"/>
</dbReference>